<protein>
    <submittedName>
        <fullName evidence="1">Uncharacterized protein</fullName>
    </submittedName>
</protein>
<organism evidence="1 2">
    <name type="scientific">Aspergillus tanneri</name>
    <dbReference type="NCBI Taxonomy" id="1220188"/>
    <lineage>
        <taxon>Eukaryota</taxon>
        <taxon>Fungi</taxon>
        <taxon>Dikarya</taxon>
        <taxon>Ascomycota</taxon>
        <taxon>Pezizomycotina</taxon>
        <taxon>Eurotiomycetes</taxon>
        <taxon>Eurotiomycetidae</taxon>
        <taxon>Eurotiales</taxon>
        <taxon>Aspergillaceae</taxon>
        <taxon>Aspergillus</taxon>
        <taxon>Aspergillus subgen. Circumdati</taxon>
    </lineage>
</organism>
<comment type="caution">
    <text evidence="1">The sequence shown here is derived from an EMBL/GenBank/DDBJ whole genome shotgun (WGS) entry which is preliminary data.</text>
</comment>
<dbReference type="EMBL" id="SOSA01000619">
    <property type="protein sequence ID" value="THC89691.1"/>
    <property type="molecule type" value="Genomic_DNA"/>
</dbReference>
<dbReference type="VEuPathDB" id="FungiDB:EYZ11_010866"/>
<dbReference type="Proteomes" id="UP000308092">
    <property type="component" value="Unassembled WGS sequence"/>
</dbReference>
<evidence type="ECO:0000313" key="1">
    <source>
        <dbReference type="EMBL" id="THC89691.1"/>
    </source>
</evidence>
<dbReference type="AlphaFoldDB" id="A0A4S3J9Q3"/>
<reference evidence="1 2" key="1">
    <citation type="submission" date="2019-03" db="EMBL/GenBank/DDBJ databases">
        <title>The genome sequence of a newly discovered highly antifungal drug resistant Aspergillus species, Aspergillus tanneri NIH 1004.</title>
        <authorList>
            <person name="Mounaud S."/>
            <person name="Singh I."/>
            <person name="Joardar V."/>
            <person name="Pakala S."/>
            <person name="Pakala S."/>
            <person name="Venepally P."/>
            <person name="Hoover J."/>
            <person name="Nierman W."/>
            <person name="Chung J."/>
            <person name="Losada L."/>
        </authorList>
    </citation>
    <scope>NUCLEOTIDE SEQUENCE [LARGE SCALE GENOMIC DNA]</scope>
    <source>
        <strain evidence="1 2">NIH1004</strain>
    </source>
</reference>
<keyword evidence="2" id="KW-1185">Reference proteome</keyword>
<sequence length="42" mass="4902">MKIDWAHFLYKIKALKSDRYGCKEGSQTLNPQAIHYIAAFML</sequence>
<proteinExistence type="predicted"/>
<name>A0A4S3J9Q3_9EURO</name>
<gene>
    <name evidence="1" type="ORF">EYZ11_010866</name>
</gene>
<evidence type="ECO:0000313" key="2">
    <source>
        <dbReference type="Proteomes" id="UP000308092"/>
    </source>
</evidence>
<accession>A0A4S3J9Q3</accession>